<evidence type="ECO:0000256" key="5">
    <source>
        <dbReference type="ARBA" id="ARBA00022695"/>
    </source>
</evidence>
<evidence type="ECO:0000259" key="10">
    <source>
        <dbReference type="Pfam" id="PF00483"/>
    </source>
</evidence>
<dbReference type="CDD" id="cd02213">
    <property type="entry name" value="cupin_PMI_typeII_C"/>
    <property type="match status" value="1"/>
</dbReference>
<dbReference type="AlphaFoldDB" id="B5L3U6"/>
<feature type="domain" description="Nucleotidyl transferase" evidence="10">
    <location>
        <begin position="8"/>
        <end position="293"/>
    </location>
</feature>
<sequence>MKEKQIIPVILCGGNGTRLWPLSREQYPKQFLSLQGNVSMLQATISRLANLKCSEPIVVCNDKHRFIVAEQLKKIGKLSNNIVLEPEGKNTAPAIALSAFIAEKITNISSAILLVLAADHIIENESVFIETIKKTISLAQLGKLVTFGITPRYAETGYGYIHRGNKVNNNDVIAYQVSNFVEKPNLTLARKYLKNGEYYLNSGMFLFRVDIYLKELKKYRPEIYRICLSSVKNIGHDLDFIRINASQFNKSPSESIDCAVMENTSDAVVVPMDVGWSDVGSWESLWDVSSKDEHGNFSKGNVISFDAHDNYIYAESSLVTTLGIENLIVIQTKDALLVADKKKSQEVKLIVDKLKNENLKEYSLHREVHRPWGKYNYLCEGVGYQVKHILVNPGESLSLQMHYYRVEHWIVISGTAKVQINSEEKIISENESIFIPSGVKHSLENFGEVPLIIIEVRTGEYFGEDDVIRFDNYHSLDK</sequence>
<dbReference type="PANTHER" id="PTHR46390:SF1">
    <property type="entry name" value="MANNOSE-1-PHOSPHATE GUANYLYLTRANSFERASE"/>
    <property type="match status" value="1"/>
</dbReference>
<evidence type="ECO:0000256" key="9">
    <source>
        <dbReference type="RuleBase" id="RU004190"/>
    </source>
</evidence>
<keyword evidence="7" id="KW-0342">GTP-binding</keyword>
<evidence type="ECO:0000256" key="2">
    <source>
        <dbReference type="ARBA" id="ARBA00006115"/>
    </source>
</evidence>
<dbReference type="UniPathway" id="UPA00126">
    <property type="reaction ID" value="UER00930"/>
</dbReference>
<dbReference type="PANTHER" id="PTHR46390">
    <property type="entry name" value="MANNOSE-1-PHOSPHATE GUANYLYLTRANSFERASE"/>
    <property type="match status" value="1"/>
</dbReference>
<dbReference type="NCBIfam" id="TIGR01479">
    <property type="entry name" value="GMP_PMI"/>
    <property type="match status" value="1"/>
</dbReference>
<feature type="domain" description="MannoseP isomerase/GMP-like beta-helix" evidence="12">
    <location>
        <begin position="300"/>
        <end position="354"/>
    </location>
</feature>
<accession>B5L3U6</accession>
<evidence type="ECO:0000256" key="8">
    <source>
        <dbReference type="ARBA" id="ARBA00047343"/>
    </source>
</evidence>
<dbReference type="EC" id="2.7.7.13" evidence="3"/>
<dbReference type="GO" id="GO:0005525">
    <property type="term" value="F:GTP binding"/>
    <property type="evidence" value="ECO:0007669"/>
    <property type="project" value="UniProtKB-KW"/>
</dbReference>
<dbReference type="InterPro" id="IPR054566">
    <property type="entry name" value="ManC/GMP-like_b-helix"/>
</dbReference>
<keyword evidence="6" id="KW-0547">Nucleotide-binding</keyword>
<evidence type="ECO:0000256" key="3">
    <source>
        <dbReference type="ARBA" id="ARBA00012387"/>
    </source>
</evidence>
<dbReference type="FunFam" id="3.90.550.10:FF:000046">
    <property type="entry name" value="Mannose-1-phosphate guanylyltransferase (GDP)"/>
    <property type="match status" value="1"/>
</dbReference>
<protein>
    <recommendedName>
        <fullName evidence="3">mannose-1-phosphate guanylyltransferase</fullName>
        <ecNumber evidence="3">2.7.7.13</ecNumber>
    </recommendedName>
</protein>
<dbReference type="Pfam" id="PF01050">
    <property type="entry name" value="MannoseP_isomer"/>
    <property type="match status" value="1"/>
</dbReference>
<dbReference type="SUPFAM" id="SSF51182">
    <property type="entry name" value="RmlC-like cupins"/>
    <property type="match status" value="1"/>
</dbReference>
<dbReference type="GO" id="GO:0000271">
    <property type="term" value="P:polysaccharide biosynthetic process"/>
    <property type="evidence" value="ECO:0007669"/>
    <property type="project" value="InterPro"/>
</dbReference>
<dbReference type="InterPro" id="IPR005835">
    <property type="entry name" value="NTP_transferase_dom"/>
</dbReference>
<evidence type="ECO:0000259" key="12">
    <source>
        <dbReference type="Pfam" id="PF22640"/>
    </source>
</evidence>
<dbReference type="InterPro" id="IPR011051">
    <property type="entry name" value="RmlC_Cupin_sf"/>
</dbReference>
<evidence type="ECO:0000256" key="7">
    <source>
        <dbReference type="ARBA" id="ARBA00023134"/>
    </source>
</evidence>
<name>B5L3U6_SHIBO</name>
<dbReference type="Pfam" id="PF00483">
    <property type="entry name" value="NTP_transferase"/>
    <property type="match status" value="1"/>
</dbReference>
<comment type="catalytic activity">
    <reaction evidence="8">
        <text>alpha-D-mannose 1-phosphate + GTP + H(+) = GDP-alpha-D-mannose + diphosphate</text>
        <dbReference type="Rhea" id="RHEA:15229"/>
        <dbReference type="ChEBI" id="CHEBI:15378"/>
        <dbReference type="ChEBI" id="CHEBI:33019"/>
        <dbReference type="ChEBI" id="CHEBI:37565"/>
        <dbReference type="ChEBI" id="CHEBI:57527"/>
        <dbReference type="ChEBI" id="CHEBI:58409"/>
        <dbReference type="EC" id="2.7.7.13"/>
    </reaction>
</comment>
<organism evidence="13">
    <name type="scientific">Shigella boydii</name>
    <dbReference type="NCBI Taxonomy" id="621"/>
    <lineage>
        <taxon>Bacteria</taxon>
        <taxon>Pseudomonadati</taxon>
        <taxon>Pseudomonadota</taxon>
        <taxon>Gammaproteobacteria</taxon>
        <taxon>Enterobacterales</taxon>
        <taxon>Enterobacteriaceae</taxon>
        <taxon>Shigella</taxon>
    </lineage>
</organism>
<evidence type="ECO:0000256" key="6">
    <source>
        <dbReference type="ARBA" id="ARBA00022741"/>
    </source>
</evidence>
<evidence type="ECO:0000259" key="11">
    <source>
        <dbReference type="Pfam" id="PF01050"/>
    </source>
</evidence>
<dbReference type="GO" id="GO:0009298">
    <property type="term" value="P:GDP-mannose biosynthetic process"/>
    <property type="evidence" value="ECO:0007669"/>
    <property type="project" value="UniProtKB-UniPathway"/>
</dbReference>
<gene>
    <name evidence="13" type="primary">manC</name>
</gene>
<dbReference type="EMBL" id="EU296406">
    <property type="protein sequence ID" value="ACD37030.1"/>
    <property type="molecule type" value="Genomic_DNA"/>
</dbReference>
<dbReference type="Gene3D" id="2.60.120.10">
    <property type="entry name" value="Jelly Rolls"/>
    <property type="match status" value="1"/>
</dbReference>
<dbReference type="InterPro" id="IPR029044">
    <property type="entry name" value="Nucleotide-diphossugar_trans"/>
</dbReference>
<dbReference type="FunFam" id="2.60.120.10:FF:000032">
    <property type="entry name" value="Mannose-1-phosphate guanylyltransferase/mannose-6-phosphate isomerase"/>
    <property type="match status" value="1"/>
</dbReference>
<keyword evidence="5" id="KW-0548">Nucleotidyltransferase</keyword>
<dbReference type="Pfam" id="PF22640">
    <property type="entry name" value="ManC_GMP_beta-helix"/>
    <property type="match status" value="1"/>
</dbReference>
<dbReference type="InterPro" id="IPR014710">
    <property type="entry name" value="RmlC-like_jellyroll"/>
</dbReference>
<dbReference type="InterPro" id="IPR051161">
    <property type="entry name" value="Mannose-6P_isomerase_type2"/>
</dbReference>
<dbReference type="Gene3D" id="3.90.550.10">
    <property type="entry name" value="Spore Coat Polysaccharide Biosynthesis Protein SpsA, Chain A"/>
    <property type="match status" value="1"/>
</dbReference>
<comment type="pathway">
    <text evidence="1">Nucleotide-sugar biosynthesis; GDP-alpha-D-mannose biosynthesis; GDP-alpha-D-mannose from alpha-D-mannose 1-phosphate (GTP route): step 1/1.</text>
</comment>
<evidence type="ECO:0000313" key="13">
    <source>
        <dbReference type="EMBL" id="ACD37030.1"/>
    </source>
</evidence>
<dbReference type="InterPro" id="IPR001538">
    <property type="entry name" value="Man6P_isomerase-2_C"/>
</dbReference>
<comment type="similarity">
    <text evidence="2 9">Belongs to the mannose-6-phosphate isomerase type 2 family.</text>
</comment>
<dbReference type="SUPFAM" id="SSF53448">
    <property type="entry name" value="Nucleotide-diphospho-sugar transferases"/>
    <property type="match status" value="1"/>
</dbReference>
<dbReference type="InterPro" id="IPR049577">
    <property type="entry name" value="GMPP_N"/>
</dbReference>
<dbReference type="GO" id="GO:0004475">
    <property type="term" value="F:mannose-1-phosphate guanylyltransferase (GTP) activity"/>
    <property type="evidence" value="ECO:0007669"/>
    <property type="project" value="UniProtKB-EC"/>
</dbReference>
<evidence type="ECO:0000256" key="4">
    <source>
        <dbReference type="ARBA" id="ARBA00022679"/>
    </source>
</evidence>
<dbReference type="CDD" id="cd02509">
    <property type="entry name" value="GDP-M1P_Guanylyltransferase"/>
    <property type="match status" value="1"/>
</dbReference>
<keyword evidence="4" id="KW-0808">Transferase</keyword>
<reference evidence="13" key="1">
    <citation type="journal article" date="2008" name="FEMS Microbiol. Rev.">
        <title>Structure and genetics of Shigella O antigens.</title>
        <authorList>
            <person name="Liu B."/>
            <person name="Knirel Y.A."/>
            <person name="Feng L."/>
            <person name="Perepelov A.V."/>
            <person name="Senchenkova S.N."/>
            <person name="Wang Q."/>
            <person name="Reeves P.R."/>
            <person name="Wang L."/>
        </authorList>
    </citation>
    <scope>NUCLEOTIDE SEQUENCE</scope>
</reference>
<feature type="domain" description="Mannose-6-phosphate isomerase type II C-terminal" evidence="11">
    <location>
        <begin position="359"/>
        <end position="472"/>
    </location>
</feature>
<proteinExistence type="inferred from homology"/>
<evidence type="ECO:0000256" key="1">
    <source>
        <dbReference type="ARBA" id="ARBA00004823"/>
    </source>
</evidence>
<dbReference type="InterPro" id="IPR006375">
    <property type="entry name" value="Man1P_GuaTrfase/Man6P_Isoase"/>
</dbReference>